<name>A0A820TLT8_9BILA</name>
<comment type="caution">
    <text evidence="1">The sequence shown here is derived from an EMBL/GenBank/DDBJ whole genome shotgun (WGS) entry which is preliminary data.</text>
</comment>
<proteinExistence type="predicted"/>
<gene>
    <name evidence="1" type="ORF">OVN521_LOCUS39386</name>
</gene>
<reference evidence="1" key="1">
    <citation type="submission" date="2021-02" db="EMBL/GenBank/DDBJ databases">
        <authorList>
            <person name="Nowell W R."/>
        </authorList>
    </citation>
    <scope>NUCLEOTIDE SEQUENCE</scope>
</reference>
<evidence type="ECO:0000313" key="1">
    <source>
        <dbReference type="EMBL" id="CAF4477233.1"/>
    </source>
</evidence>
<feature type="non-terminal residue" evidence="1">
    <location>
        <position position="234"/>
    </location>
</feature>
<accession>A0A820TLT8</accession>
<dbReference type="Proteomes" id="UP000663866">
    <property type="component" value="Unassembled WGS sequence"/>
</dbReference>
<keyword evidence="2" id="KW-1185">Reference proteome</keyword>
<protein>
    <submittedName>
        <fullName evidence="1">Uncharacterized protein</fullName>
    </submittedName>
</protein>
<sequence>MQQRQIFDREKINLESHQLVWLDPTVDRNQESDTLASLENLRKIVDYTKLFNNVEQCQQFIEQTKTTTTFIITSDDLDEQLVSNVYNLKNVYSIYIYNTTNNYQQEWISNYSKIKQVHSNIEKLLNELKDDVHKYLNHDNETIFRKIGQENTTDGFMSLLVDIVDILCYLPYPEDCRRKFIEALREYYNGKKAELTVLENFELDYRSDKAIWWYTRDNFVHRLLNRALRQRNIE</sequence>
<evidence type="ECO:0000313" key="2">
    <source>
        <dbReference type="Proteomes" id="UP000663866"/>
    </source>
</evidence>
<organism evidence="1 2">
    <name type="scientific">Rotaria magnacalcarata</name>
    <dbReference type="NCBI Taxonomy" id="392030"/>
    <lineage>
        <taxon>Eukaryota</taxon>
        <taxon>Metazoa</taxon>
        <taxon>Spiralia</taxon>
        <taxon>Gnathifera</taxon>
        <taxon>Rotifera</taxon>
        <taxon>Eurotatoria</taxon>
        <taxon>Bdelloidea</taxon>
        <taxon>Philodinida</taxon>
        <taxon>Philodinidae</taxon>
        <taxon>Rotaria</taxon>
    </lineage>
</organism>
<dbReference type="AlphaFoldDB" id="A0A820TLT8"/>
<dbReference type="EMBL" id="CAJOBG010050027">
    <property type="protein sequence ID" value="CAF4477233.1"/>
    <property type="molecule type" value="Genomic_DNA"/>
</dbReference>